<name>A0A182SZC3_9DIPT</name>
<organism evidence="3 4">
    <name type="scientific">Anopheles maculatus</name>
    <dbReference type="NCBI Taxonomy" id="74869"/>
    <lineage>
        <taxon>Eukaryota</taxon>
        <taxon>Metazoa</taxon>
        <taxon>Ecdysozoa</taxon>
        <taxon>Arthropoda</taxon>
        <taxon>Hexapoda</taxon>
        <taxon>Insecta</taxon>
        <taxon>Pterygota</taxon>
        <taxon>Neoptera</taxon>
        <taxon>Endopterygota</taxon>
        <taxon>Diptera</taxon>
        <taxon>Nematocera</taxon>
        <taxon>Culicoidea</taxon>
        <taxon>Culicidae</taxon>
        <taxon>Anophelinae</taxon>
        <taxon>Anopheles</taxon>
        <taxon>Anopheles maculatus group</taxon>
    </lineage>
</organism>
<evidence type="ECO:0000256" key="1">
    <source>
        <dbReference type="SAM" id="MobiDB-lite"/>
    </source>
</evidence>
<reference evidence="4" key="1">
    <citation type="submission" date="2013-09" db="EMBL/GenBank/DDBJ databases">
        <title>The Genome Sequence of Anopheles maculatus species B.</title>
        <authorList>
            <consortium name="The Broad Institute Genomics Platform"/>
            <person name="Neafsey D.E."/>
            <person name="Besansky N."/>
            <person name="Howell P."/>
            <person name="Walton C."/>
            <person name="Young S.K."/>
            <person name="Zeng Q."/>
            <person name="Gargeya S."/>
            <person name="Fitzgerald M."/>
            <person name="Haas B."/>
            <person name="Abouelleil A."/>
            <person name="Allen A.W."/>
            <person name="Alvarado L."/>
            <person name="Arachchi H.M."/>
            <person name="Berlin A.M."/>
            <person name="Chapman S.B."/>
            <person name="Gainer-Dewar J."/>
            <person name="Goldberg J."/>
            <person name="Griggs A."/>
            <person name="Gujja S."/>
            <person name="Hansen M."/>
            <person name="Howarth C."/>
            <person name="Imamovic A."/>
            <person name="Ireland A."/>
            <person name="Larimer J."/>
            <person name="McCowan C."/>
            <person name="Murphy C."/>
            <person name="Pearson M."/>
            <person name="Poon T.W."/>
            <person name="Priest M."/>
            <person name="Roberts A."/>
            <person name="Saif S."/>
            <person name="Shea T."/>
            <person name="Sisk P."/>
            <person name="Sykes S."/>
            <person name="Wortman J."/>
            <person name="Nusbaum C."/>
            <person name="Birren B."/>
        </authorList>
    </citation>
    <scope>NUCLEOTIDE SEQUENCE [LARGE SCALE GENOMIC DNA]</scope>
    <source>
        <strain evidence="4">maculatus3</strain>
    </source>
</reference>
<evidence type="ECO:0000313" key="3">
    <source>
        <dbReference type="EnsemblMetazoa" id="AMAM016472-PA"/>
    </source>
</evidence>
<reference evidence="3" key="2">
    <citation type="submission" date="2020-05" db="UniProtKB">
        <authorList>
            <consortium name="EnsemblMetazoa"/>
        </authorList>
    </citation>
    <scope>IDENTIFICATION</scope>
    <source>
        <strain evidence="3">maculatus3</strain>
    </source>
</reference>
<feature type="transmembrane region" description="Helical" evidence="2">
    <location>
        <begin position="78"/>
        <end position="96"/>
    </location>
</feature>
<keyword evidence="2" id="KW-1133">Transmembrane helix</keyword>
<proteinExistence type="predicted"/>
<evidence type="ECO:0000313" key="4">
    <source>
        <dbReference type="Proteomes" id="UP000075901"/>
    </source>
</evidence>
<evidence type="ECO:0000256" key="2">
    <source>
        <dbReference type="SAM" id="Phobius"/>
    </source>
</evidence>
<dbReference type="PANTHER" id="PTHR10796:SF130">
    <property type="entry name" value="PATCHED DOMAIN-CONTAINING PROTEIN 3-LIKE PROTEIN"/>
    <property type="match status" value="1"/>
</dbReference>
<feature type="region of interest" description="Disordered" evidence="1">
    <location>
        <begin position="1"/>
        <end position="40"/>
    </location>
</feature>
<dbReference type="VEuPathDB" id="VectorBase:AMAM016472"/>
<dbReference type="PANTHER" id="PTHR10796">
    <property type="entry name" value="PATCHED-RELATED"/>
    <property type="match status" value="1"/>
</dbReference>
<dbReference type="EnsemblMetazoa" id="AMAM016472-RA">
    <property type="protein sequence ID" value="AMAM016472-PA"/>
    <property type="gene ID" value="AMAM016472"/>
</dbReference>
<feature type="compositionally biased region" description="Basic and acidic residues" evidence="1">
    <location>
        <begin position="10"/>
        <end position="23"/>
    </location>
</feature>
<dbReference type="Proteomes" id="UP000075901">
    <property type="component" value="Unassembled WGS sequence"/>
</dbReference>
<protein>
    <submittedName>
        <fullName evidence="3">Uncharacterized protein</fullName>
    </submittedName>
</protein>
<dbReference type="GO" id="GO:0016020">
    <property type="term" value="C:membrane"/>
    <property type="evidence" value="ECO:0007669"/>
    <property type="project" value="TreeGrafter"/>
</dbReference>
<dbReference type="AlphaFoldDB" id="A0A182SZC3"/>
<dbReference type="InterPro" id="IPR051697">
    <property type="entry name" value="Patched_domain-protein"/>
</dbReference>
<keyword evidence="2" id="KW-0472">Membrane</keyword>
<sequence>MNGNGHYNGHRADSEENLHKPTHENGANSHPAGPGTESNEPNFERLNFMGRLSYHVSIAIGKFFYRLGYWIANNAWKTIGLSVLLVAVCSVGFIRFHKEKSPMKLWIPLGSKFQHDTNWLIEHFQEGNRIETVMITAPDVLVPEVLQTIAKITEEIEGFTFHNSEGQRLGWTDVCHKVPFIAEYTADHTRRKRHAQDLDRQS</sequence>
<keyword evidence="4" id="KW-1185">Reference proteome</keyword>
<accession>A0A182SZC3</accession>
<keyword evidence="2" id="KW-0812">Transmembrane</keyword>